<comment type="caution">
    <text evidence="1">The sequence shown here is derived from an EMBL/GenBank/DDBJ whole genome shotgun (WGS) entry which is preliminary data.</text>
</comment>
<accession>A0A8H6CF74</accession>
<protein>
    <submittedName>
        <fullName evidence="1">Uncharacterized protein</fullName>
    </submittedName>
</protein>
<sequence>MEEGKKLTSRPGNGEPVYQDCLRALDEFDTFEDDEDESSTAAFLGIGKRASYIALYGEDPLGQEGIYQLPVVKTNGPCSIAVAQTIYTRHLFHSEYWSVLQGKANGVVELCAKTQGIGGWHETVMVKRLRWLHTFIIMSSSSEECSEYKWHVRPTPKVALYARTPGTNRNHLPRIQQPEEATGMLKAGAMRDKAHPLTLNLPPDNIAMNAVLNPMTTITPMAASASMQNCNYVPPACCLSGNGIVFEDPSEKLAMTVQLPNTSVCCHETTEKWRNSSTARDSAVEDPACPVAIVQGVTNT</sequence>
<keyword evidence="2" id="KW-1185">Reference proteome</keyword>
<evidence type="ECO:0000313" key="1">
    <source>
        <dbReference type="EMBL" id="KAF6222278.1"/>
    </source>
</evidence>
<dbReference type="RefSeq" id="XP_037151713.1">
    <property type="nucleotide sequence ID" value="XM_037292294.1"/>
</dbReference>
<proteinExistence type="predicted"/>
<reference evidence="1 2" key="1">
    <citation type="journal article" date="2020" name="Genomics">
        <title>Complete, high-quality genomes from long-read metagenomic sequencing of two wolf lichen thalli reveals enigmatic genome architecture.</title>
        <authorList>
            <person name="McKenzie S.K."/>
            <person name="Walston R.F."/>
            <person name="Allen J.L."/>
        </authorList>
    </citation>
    <scope>NUCLEOTIDE SEQUENCE [LARGE SCALE GENOMIC DNA]</scope>
    <source>
        <strain evidence="1">WasteWater1</strain>
    </source>
</reference>
<name>A0A8H6CF74_9LECA</name>
<dbReference type="AlphaFoldDB" id="A0A8H6CF74"/>
<organism evidence="1 2">
    <name type="scientific">Letharia lupina</name>
    <dbReference type="NCBI Taxonomy" id="560253"/>
    <lineage>
        <taxon>Eukaryota</taxon>
        <taxon>Fungi</taxon>
        <taxon>Dikarya</taxon>
        <taxon>Ascomycota</taxon>
        <taxon>Pezizomycotina</taxon>
        <taxon>Lecanoromycetes</taxon>
        <taxon>OSLEUM clade</taxon>
        <taxon>Lecanoromycetidae</taxon>
        <taxon>Lecanorales</taxon>
        <taxon>Lecanorineae</taxon>
        <taxon>Parmeliaceae</taxon>
        <taxon>Letharia</taxon>
    </lineage>
</organism>
<evidence type="ECO:0000313" key="2">
    <source>
        <dbReference type="Proteomes" id="UP000593566"/>
    </source>
</evidence>
<gene>
    <name evidence="1" type="ORF">HO133_001364</name>
</gene>
<dbReference type="GeneID" id="59329780"/>
<dbReference type="EMBL" id="JACCJB010000012">
    <property type="protein sequence ID" value="KAF6222278.1"/>
    <property type="molecule type" value="Genomic_DNA"/>
</dbReference>
<dbReference type="Proteomes" id="UP000593566">
    <property type="component" value="Unassembled WGS sequence"/>
</dbReference>